<organism evidence="2 3">
    <name type="scientific">Paraburkholderia atlantica</name>
    <dbReference type="NCBI Taxonomy" id="2654982"/>
    <lineage>
        <taxon>Bacteria</taxon>
        <taxon>Pseudomonadati</taxon>
        <taxon>Pseudomonadota</taxon>
        <taxon>Betaproteobacteria</taxon>
        <taxon>Burkholderiales</taxon>
        <taxon>Burkholderiaceae</taxon>
        <taxon>Paraburkholderia</taxon>
    </lineage>
</organism>
<evidence type="ECO:0000313" key="3">
    <source>
        <dbReference type="Proteomes" id="UP000002190"/>
    </source>
</evidence>
<dbReference type="HOGENOM" id="CLU_177684_0_0_4"/>
<keyword evidence="1" id="KW-1133">Transmembrane helix</keyword>
<dbReference type="InterPro" id="IPR007633">
    <property type="entry name" value="Phage_P2_Holin"/>
</dbReference>
<dbReference type="GO" id="GO:0044660">
    <property type="term" value="P:viral release via pore formation in host cell membrane"/>
    <property type="evidence" value="ECO:0007669"/>
    <property type="project" value="InterPro"/>
</dbReference>
<gene>
    <name evidence="2" type="ordered locus">BC1002_6570</name>
</gene>
<dbReference type="EMBL" id="CP002015">
    <property type="protein sequence ID" value="ADG20411.1"/>
    <property type="molecule type" value="Genomic_DNA"/>
</dbReference>
<reference evidence="2 3" key="2">
    <citation type="journal article" date="2012" name="J. Bacteriol.">
        <title>Genome Sequences of Burkholderia sp. Strains CCGE1002 and H160, Isolated from Legume Nodules in Mexico and Brazil.</title>
        <authorList>
            <person name="Ormeno-Orrillo E."/>
            <person name="Rogel M.A."/>
            <person name="Chueire L.M."/>
            <person name="Tiedje J.M."/>
            <person name="Martinez-Romero E."/>
            <person name="Hungria M."/>
        </authorList>
    </citation>
    <scope>NUCLEOTIDE SEQUENCE [LARGE SCALE GENOMIC DNA]</scope>
    <source>
        <strain evidence="2 3">CCGE1002</strain>
    </source>
</reference>
<dbReference type="GeneID" id="301097634"/>
<dbReference type="AlphaFoldDB" id="D5WMG5"/>
<dbReference type="KEGG" id="bge:BC1002_6570"/>
<dbReference type="Pfam" id="PF04550">
    <property type="entry name" value="Phage_holin_3_2"/>
    <property type="match status" value="1"/>
</dbReference>
<protein>
    <submittedName>
        <fullName evidence="2">Holin family 2</fullName>
    </submittedName>
</protein>
<feature type="transmembrane region" description="Helical" evidence="1">
    <location>
        <begin position="65"/>
        <end position="85"/>
    </location>
</feature>
<dbReference type="Proteomes" id="UP000002190">
    <property type="component" value="Chromosome 3"/>
</dbReference>
<dbReference type="RefSeq" id="WP_013094198.1">
    <property type="nucleotide sequence ID" value="NC_014119.1"/>
</dbReference>
<keyword evidence="1" id="KW-0812">Transmembrane</keyword>
<dbReference type="STRING" id="640511.BC1002_6570"/>
<sequence length="100" mass="10282">MQLNEHEKELVILFGLGAVIGLGKLMVGGEPMSLRLVVGRMIVGAGLSASAGAVLMVFQDMPPTALVGIASAFGILGQSALEAMAQKFLGKFHGKDGDAE</sequence>
<feature type="transmembrane region" description="Helical" evidence="1">
    <location>
        <begin position="12"/>
        <end position="29"/>
    </location>
</feature>
<dbReference type="eggNOG" id="ENOG50331ZG">
    <property type="taxonomic scope" value="Bacteria"/>
</dbReference>
<evidence type="ECO:0000313" key="2">
    <source>
        <dbReference type="EMBL" id="ADG20411.1"/>
    </source>
</evidence>
<evidence type="ECO:0000256" key="1">
    <source>
        <dbReference type="SAM" id="Phobius"/>
    </source>
</evidence>
<keyword evidence="1" id="KW-0472">Membrane</keyword>
<name>D5WMG5_PARAM</name>
<proteinExistence type="predicted"/>
<accession>D5WMG5</accession>
<feature type="transmembrane region" description="Helical" evidence="1">
    <location>
        <begin position="41"/>
        <end position="59"/>
    </location>
</feature>
<reference evidence="3" key="1">
    <citation type="submission" date="2010-04" db="EMBL/GenBank/DDBJ databases">
        <title>Complete sequence of chromosome 3 of Burkholderia sp. CCGE1002.</title>
        <authorList>
            <consortium name="US DOE Joint Genome Institute"/>
            <person name="Lucas S."/>
            <person name="Copeland A."/>
            <person name="Lapidus A."/>
            <person name="Cheng J.-F."/>
            <person name="Bruce D."/>
            <person name="Goodwin L."/>
            <person name="Pitluck S."/>
            <person name="Chertkov O."/>
            <person name="Detter J.C."/>
            <person name="Han C."/>
            <person name="Tapia R."/>
            <person name="Land M."/>
            <person name="Hauser L."/>
            <person name="Kyrpides N."/>
            <person name="Ovchinnikova G."/>
            <person name="Martinez-Romero E."/>
            <person name="Hernandez M.A.R."/>
            <person name="Tiedje J.M."/>
            <person name="Woyke T."/>
        </authorList>
    </citation>
    <scope>NUCLEOTIDE SEQUENCE [LARGE SCALE GENOMIC DNA]</scope>
    <source>
        <strain evidence="3">CCGE1002</strain>
    </source>
</reference>